<organism evidence="1 2">
    <name type="scientific">Anaeromyces robustus</name>
    <dbReference type="NCBI Taxonomy" id="1754192"/>
    <lineage>
        <taxon>Eukaryota</taxon>
        <taxon>Fungi</taxon>
        <taxon>Fungi incertae sedis</taxon>
        <taxon>Chytridiomycota</taxon>
        <taxon>Chytridiomycota incertae sedis</taxon>
        <taxon>Neocallimastigomycetes</taxon>
        <taxon>Neocallimastigales</taxon>
        <taxon>Neocallimastigaceae</taxon>
        <taxon>Anaeromyces</taxon>
    </lineage>
</organism>
<reference evidence="1 2" key="2">
    <citation type="submission" date="2016-08" db="EMBL/GenBank/DDBJ databases">
        <title>Pervasive Adenine N6-methylation of Active Genes in Fungi.</title>
        <authorList>
            <consortium name="DOE Joint Genome Institute"/>
            <person name="Mondo S.J."/>
            <person name="Dannebaum R.O."/>
            <person name="Kuo R.C."/>
            <person name="Labutti K."/>
            <person name="Haridas S."/>
            <person name="Kuo A."/>
            <person name="Salamov A."/>
            <person name="Ahrendt S.R."/>
            <person name="Lipzen A."/>
            <person name="Sullivan W."/>
            <person name="Andreopoulos W.B."/>
            <person name="Clum A."/>
            <person name="Lindquist E."/>
            <person name="Daum C."/>
            <person name="Ramamoorthy G.K."/>
            <person name="Gryganskyi A."/>
            <person name="Culley D."/>
            <person name="Magnuson J.K."/>
            <person name="James T.Y."/>
            <person name="O'Malley M.A."/>
            <person name="Stajich J.E."/>
            <person name="Spatafora J.W."/>
            <person name="Visel A."/>
            <person name="Grigoriev I.V."/>
        </authorList>
    </citation>
    <scope>NUCLEOTIDE SEQUENCE [LARGE SCALE GENOMIC DNA]</scope>
    <source>
        <strain evidence="1 2">S4</strain>
    </source>
</reference>
<reference evidence="1 2" key="1">
    <citation type="submission" date="2016-08" db="EMBL/GenBank/DDBJ databases">
        <title>A Parts List for Fungal Cellulosomes Revealed by Comparative Genomics.</title>
        <authorList>
            <consortium name="DOE Joint Genome Institute"/>
            <person name="Haitjema C.H."/>
            <person name="Gilmore S.P."/>
            <person name="Henske J.K."/>
            <person name="Solomon K.V."/>
            <person name="De Groot R."/>
            <person name="Kuo A."/>
            <person name="Mondo S.J."/>
            <person name="Salamov A.A."/>
            <person name="Labutti K."/>
            <person name="Zhao Z."/>
            <person name="Chiniquy J."/>
            <person name="Barry K."/>
            <person name="Brewer H.M."/>
            <person name="Purvine S.O."/>
            <person name="Wright A.T."/>
            <person name="Boxma B."/>
            <person name="Van Alen T."/>
            <person name="Hackstein J.H."/>
            <person name="Baker S.E."/>
            <person name="Grigoriev I.V."/>
            <person name="O'Malley M.A."/>
        </authorList>
    </citation>
    <scope>NUCLEOTIDE SEQUENCE [LARGE SCALE GENOMIC DNA]</scope>
    <source>
        <strain evidence="1 2">S4</strain>
    </source>
</reference>
<gene>
    <name evidence="1" type="ORF">BCR32DRAFT_246455</name>
</gene>
<proteinExistence type="predicted"/>
<dbReference type="PANTHER" id="PTHR37743:SF1">
    <property type="entry name" value="ARM REPEAT SUPERFAMILY PROTEIN"/>
    <property type="match status" value="1"/>
</dbReference>
<keyword evidence="2" id="KW-1185">Reference proteome</keyword>
<name>A0A1Y1X0N2_9FUNG</name>
<protein>
    <submittedName>
        <fullName evidence="1">Uncharacterized protein</fullName>
    </submittedName>
</protein>
<evidence type="ECO:0000313" key="1">
    <source>
        <dbReference type="EMBL" id="ORX79369.1"/>
    </source>
</evidence>
<dbReference type="PANTHER" id="PTHR37743">
    <property type="entry name" value="ARM REPEAT SUPERFAMILY PROTEIN"/>
    <property type="match status" value="1"/>
</dbReference>
<sequence>MKSIEISDITKAINKKDTLDGNLFLINNQGNDNDNDNQFLIQPISTTVYSDKEKNEKEKGEKNNNIEEIDTFTVQKIKKNNNVDKEDIHEQEIINTISEFNTENDIKNNSVTINLNNTNNKNIHNSLGQSIILLLNSNKKALISSIDLYKQSTFIKSSLTMALLNIENYIRNDKTGNAIKIIYNPLKEMIIKKKYNSFNSFKIINWLYFNPKTEKQLKHLLIKELNNDNKKSKYIAVQIYKNIIEEQSQLIKNKEEILIDNVQFWKELIEIYSPLINIIQNNSVIDKDGNTQPTLLTTLTNQIIISIFTSNTNIILNNNIIKTKNTSSRIIEEKNEISLNDFYPIYWKSVECLSCALGYLISCDKKKYPLFDYTINEILDFIENIILKKNEDVSKENDIMKVIAKLWININPYLSAKYIKRPIEKTKKNVEKLLDEENEDFGHFGLLLKLSLILGHQDQKNFIEIFKSDKIKKEFLTIVSSNILNNEFIAGRNLGFYILRKFLLIDGPEKFKPMVDQLLIMLDQDDSVSKACIGFLAEYAT</sequence>
<comment type="caution">
    <text evidence="1">The sequence shown here is derived from an EMBL/GenBank/DDBJ whole genome shotgun (WGS) entry which is preliminary data.</text>
</comment>
<dbReference type="Proteomes" id="UP000193944">
    <property type="component" value="Unassembled WGS sequence"/>
</dbReference>
<evidence type="ECO:0000313" key="2">
    <source>
        <dbReference type="Proteomes" id="UP000193944"/>
    </source>
</evidence>
<dbReference type="AlphaFoldDB" id="A0A1Y1X0N2"/>
<accession>A0A1Y1X0N2</accession>
<dbReference type="EMBL" id="MCFG01000178">
    <property type="protein sequence ID" value="ORX79369.1"/>
    <property type="molecule type" value="Genomic_DNA"/>
</dbReference>